<gene>
    <name evidence="3" type="ORF">EOD42_22160</name>
</gene>
<evidence type="ECO:0000313" key="3">
    <source>
        <dbReference type="EMBL" id="RVT91361.1"/>
    </source>
</evidence>
<name>A0A437M0Z0_9PROT</name>
<comment type="caution">
    <text evidence="3">The sequence shown here is derived from an EMBL/GenBank/DDBJ whole genome shotgun (WGS) entry which is preliminary data.</text>
</comment>
<dbReference type="OrthoDB" id="9805928at2"/>
<feature type="domain" description="Helix-turn-helix" evidence="2">
    <location>
        <begin position="19"/>
        <end position="62"/>
    </location>
</feature>
<dbReference type="Proteomes" id="UP000282957">
    <property type="component" value="Unassembled WGS sequence"/>
</dbReference>
<organism evidence="3 4">
    <name type="scientific">Rhodovarius crocodyli</name>
    <dbReference type="NCBI Taxonomy" id="1979269"/>
    <lineage>
        <taxon>Bacteria</taxon>
        <taxon>Pseudomonadati</taxon>
        <taxon>Pseudomonadota</taxon>
        <taxon>Alphaproteobacteria</taxon>
        <taxon>Acetobacterales</taxon>
        <taxon>Roseomonadaceae</taxon>
        <taxon>Rhodovarius</taxon>
    </lineage>
</organism>
<feature type="compositionally biased region" description="Polar residues" evidence="1">
    <location>
        <begin position="83"/>
        <end position="93"/>
    </location>
</feature>
<keyword evidence="3" id="KW-0238">DNA-binding</keyword>
<reference evidence="3 4" key="1">
    <citation type="submission" date="2019-01" db="EMBL/GenBank/DDBJ databases">
        <authorList>
            <person name="Chen W.-M."/>
        </authorList>
    </citation>
    <scope>NUCLEOTIDE SEQUENCE [LARGE SCALE GENOMIC DNA]</scope>
    <source>
        <strain evidence="3 4">CCP-6</strain>
    </source>
</reference>
<accession>A0A437M0Z0</accession>
<dbReference type="InterPro" id="IPR041657">
    <property type="entry name" value="HTH_17"/>
</dbReference>
<dbReference type="NCBIfam" id="TIGR01764">
    <property type="entry name" value="excise"/>
    <property type="match status" value="1"/>
</dbReference>
<evidence type="ECO:0000256" key="1">
    <source>
        <dbReference type="SAM" id="MobiDB-lite"/>
    </source>
</evidence>
<dbReference type="Pfam" id="PF12728">
    <property type="entry name" value="HTH_17"/>
    <property type="match status" value="1"/>
</dbReference>
<feature type="region of interest" description="Disordered" evidence="1">
    <location>
        <begin position="83"/>
        <end position="120"/>
    </location>
</feature>
<evidence type="ECO:0000313" key="4">
    <source>
        <dbReference type="Proteomes" id="UP000282957"/>
    </source>
</evidence>
<protein>
    <submittedName>
        <fullName evidence="3">DNA-binding protein</fullName>
    </submittedName>
</protein>
<proteinExistence type="predicted"/>
<dbReference type="InterPro" id="IPR010093">
    <property type="entry name" value="SinI_DNA-bd"/>
</dbReference>
<feature type="region of interest" description="Disordered" evidence="1">
    <location>
        <begin position="1"/>
        <end position="20"/>
    </location>
</feature>
<dbReference type="GO" id="GO:0003677">
    <property type="term" value="F:DNA binding"/>
    <property type="evidence" value="ECO:0007669"/>
    <property type="project" value="UniProtKB-KW"/>
</dbReference>
<keyword evidence="4" id="KW-1185">Reference proteome</keyword>
<sequence>MSKPLPASPAPEDERRIQTPEAARLMGVSRRMVAKLIATGKLPASRIGSRWTLRAYDVKEYIVTHGAVPNEWQHNSLNSLTTPFSGATRSGPGSRSMVEKSGGLYAQVVRKSQKGASKSS</sequence>
<dbReference type="AlphaFoldDB" id="A0A437M0Z0"/>
<evidence type="ECO:0000259" key="2">
    <source>
        <dbReference type="Pfam" id="PF12728"/>
    </source>
</evidence>
<dbReference type="EMBL" id="SACL01000011">
    <property type="protein sequence ID" value="RVT91361.1"/>
    <property type="molecule type" value="Genomic_DNA"/>
</dbReference>